<dbReference type="InterPro" id="IPR036390">
    <property type="entry name" value="WH_DNA-bd_sf"/>
</dbReference>
<dbReference type="SUPFAM" id="SSF48008">
    <property type="entry name" value="GntR ligand-binding domain-like"/>
    <property type="match status" value="1"/>
</dbReference>
<keyword evidence="6" id="KW-1185">Reference proteome</keyword>
<protein>
    <submittedName>
        <fullName evidence="5">FadR/GntR family transcriptional regulator</fullName>
    </submittedName>
</protein>
<comment type="caution">
    <text evidence="5">The sequence shown here is derived from an EMBL/GenBank/DDBJ whole genome shotgun (WGS) entry which is preliminary data.</text>
</comment>
<dbReference type="InterPro" id="IPR008920">
    <property type="entry name" value="TF_FadR/GntR_C"/>
</dbReference>
<proteinExistence type="predicted"/>
<evidence type="ECO:0000259" key="4">
    <source>
        <dbReference type="PROSITE" id="PS50949"/>
    </source>
</evidence>
<dbReference type="SUPFAM" id="SSF46785">
    <property type="entry name" value="Winged helix' DNA-binding domain"/>
    <property type="match status" value="1"/>
</dbReference>
<accession>A0ABV8GRG1</accession>
<feature type="domain" description="HTH gntR-type" evidence="4">
    <location>
        <begin position="2"/>
        <end position="70"/>
    </location>
</feature>
<dbReference type="CDD" id="cd07377">
    <property type="entry name" value="WHTH_GntR"/>
    <property type="match status" value="1"/>
</dbReference>
<dbReference type="PANTHER" id="PTHR43537:SF44">
    <property type="entry name" value="GNTR FAMILY REGULATORY PROTEIN"/>
    <property type="match status" value="1"/>
</dbReference>
<dbReference type="Pfam" id="PF00392">
    <property type="entry name" value="GntR"/>
    <property type="match status" value="1"/>
</dbReference>
<dbReference type="PROSITE" id="PS50949">
    <property type="entry name" value="HTH_GNTR"/>
    <property type="match status" value="1"/>
</dbReference>
<sequence length="236" mass="26913">MQNRSEEIVGKIGREIVSGSIRSGETLPKMEDLGKEYGVSRTVIREALQGLSARKIIRSTKRSGTIVLPRNDWQWWDLDVMTWISDHQGKDGEFFLDMTHVRLGIEPIAAGLAARNATAQDKENLTICFRNLENTIDDTKEWAKADYEFHLKIIEASHNSLMISLLKLLHKGLIISREKSIAALNSNPELQQDKPTSEVLKRHEELYNAIITGDEENSRIVMTNMILRVQQLFEKT</sequence>
<dbReference type="InterPro" id="IPR036388">
    <property type="entry name" value="WH-like_DNA-bd_sf"/>
</dbReference>
<evidence type="ECO:0000313" key="5">
    <source>
        <dbReference type="EMBL" id="MFC4022305.1"/>
    </source>
</evidence>
<dbReference type="RefSeq" id="WP_379494823.1">
    <property type="nucleotide sequence ID" value="NZ_JBHSAO010000001.1"/>
</dbReference>
<gene>
    <name evidence="5" type="ORF">ACFOUV_00575</name>
</gene>
<reference evidence="6" key="1">
    <citation type="journal article" date="2019" name="Int. J. Syst. Evol. Microbiol.">
        <title>The Global Catalogue of Microorganisms (GCM) 10K type strain sequencing project: providing services to taxonomists for standard genome sequencing and annotation.</title>
        <authorList>
            <consortium name="The Broad Institute Genomics Platform"/>
            <consortium name="The Broad Institute Genome Sequencing Center for Infectious Disease"/>
            <person name="Wu L."/>
            <person name="Ma J."/>
        </authorList>
    </citation>
    <scope>NUCLEOTIDE SEQUENCE [LARGE SCALE GENOMIC DNA]</scope>
    <source>
        <strain evidence="6">IBRC-M 10703</strain>
    </source>
</reference>
<dbReference type="EMBL" id="JBHSAO010000001">
    <property type="protein sequence ID" value="MFC4022305.1"/>
    <property type="molecule type" value="Genomic_DNA"/>
</dbReference>
<dbReference type="Proteomes" id="UP001595772">
    <property type="component" value="Unassembled WGS sequence"/>
</dbReference>
<dbReference type="Gene3D" id="1.20.120.530">
    <property type="entry name" value="GntR ligand-binding domain-like"/>
    <property type="match status" value="1"/>
</dbReference>
<keyword evidence="1" id="KW-0805">Transcription regulation</keyword>
<name>A0ABV8GRG1_9BACI</name>
<dbReference type="InterPro" id="IPR000524">
    <property type="entry name" value="Tscrpt_reg_HTH_GntR"/>
</dbReference>
<dbReference type="Gene3D" id="1.10.10.10">
    <property type="entry name" value="Winged helix-like DNA-binding domain superfamily/Winged helix DNA-binding domain"/>
    <property type="match status" value="1"/>
</dbReference>
<dbReference type="InterPro" id="IPR011711">
    <property type="entry name" value="GntR_C"/>
</dbReference>
<evidence type="ECO:0000256" key="2">
    <source>
        <dbReference type="ARBA" id="ARBA00023125"/>
    </source>
</evidence>
<dbReference type="SMART" id="SM00345">
    <property type="entry name" value="HTH_GNTR"/>
    <property type="match status" value="1"/>
</dbReference>
<dbReference type="SMART" id="SM00895">
    <property type="entry name" value="FCD"/>
    <property type="match status" value="1"/>
</dbReference>
<evidence type="ECO:0000256" key="3">
    <source>
        <dbReference type="ARBA" id="ARBA00023163"/>
    </source>
</evidence>
<dbReference type="PANTHER" id="PTHR43537">
    <property type="entry name" value="TRANSCRIPTIONAL REGULATOR, GNTR FAMILY"/>
    <property type="match status" value="1"/>
</dbReference>
<organism evidence="5 6">
    <name type="scientific">Oceanobacillus longus</name>
    <dbReference type="NCBI Taxonomy" id="930120"/>
    <lineage>
        <taxon>Bacteria</taxon>
        <taxon>Bacillati</taxon>
        <taxon>Bacillota</taxon>
        <taxon>Bacilli</taxon>
        <taxon>Bacillales</taxon>
        <taxon>Bacillaceae</taxon>
        <taxon>Oceanobacillus</taxon>
    </lineage>
</organism>
<dbReference type="Pfam" id="PF07729">
    <property type="entry name" value="FCD"/>
    <property type="match status" value="1"/>
</dbReference>
<keyword evidence="3" id="KW-0804">Transcription</keyword>
<keyword evidence="2" id="KW-0238">DNA-binding</keyword>
<evidence type="ECO:0000313" key="6">
    <source>
        <dbReference type="Proteomes" id="UP001595772"/>
    </source>
</evidence>
<evidence type="ECO:0000256" key="1">
    <source>
        <dbReference type="ARBA" id="ARBA00023015"/>
    </source>
</evidence>
<dbReference type="PRINTS" id="PR00035">
    <property type="entry name" value="HTHGNTR"/>
</dbReference>